<dbReference type="Proteomes" id="UP001054837">
    <property type="component" value="Unassembled WGS sequence"/>
</dbReference>
<dbReference type="AlphaFoldDB" id="A0AAV4SPH1"/>
<feature type="region of interest" description="Disordered" evidence="1">
    <location>
        <begin position="1"/>
        <end position="30"/>
    </location>
</feature>
<evidence type="ECO:0000313" key="3">
    <source>
        <dbReference type="Proteomes" id="UP001054837"/>
    </source>
</evidence>
<keyword evidence="3" id="KW-1185">Reference proteome</keyword>
<name>A0AAV4SPH1_9ARAC</name>
<evidence type="ECO:0000256" key="1">
    <source>
        <dbReference type="SAM" id="MobiDB-lite"/>
    </source>
</evidence>
<protein>
    <submittedName>
        <fullName evidence="2">Uncharacterized protein</fullName>
    </submittedName>
</protein>
<reference evidence="2 3" key="1">
    <citation type="submission" date="2021-06" db="EMBL/GenBank/DDBJ databases">
        <title>Caerostris darwini draft genome.</title>
        <authorList>
            <person name="Kono N."/>
            <person name="Arakawa K."/>
        </authorList>
    </citation>
    <scope>NUCLEOTIDE SEQUENCE [LARGE SCALE GENOMIC DNA]</scope>
</reference>
<comment type="caution">
    <text evidence="2">The sequence shown here is derived from an EMBL/GenBank/DDBJ whole genome shotgun (WGS) entry which is preliminary data.</text>
</comment>
<feature type="region of interest" description="Disordered" evidence="1">
    <location>
        <begin position="74"/>
        <end position="111"/>
    </location>
</feature>
<gene>
    <name evidence="2" type="ORF">CDAR_35331</name>
</gene>
<organism evidence="2 3">
    <name type="scientific">Caerostris darwini</name>
    <dbReference type="NCBI Taxonomy" id="1538125"/>
    <lineage>
        <taxon>Eukaryota</taxon>
        <taxon>Metazoa</taxon>
        <taxon>Ecdysozoa</taxon>
        <taxon>Arthropoda</taxon>
        <taxon>Chelicerata</taxon>
        <taxon>Arachnida</taxon>
        <taxon>Araneae</taxon>
        <taxon>Araneomorphae</taxon>
        <taxon>Entelegynae</taxon>
        <taxon>Araneoidea</taxon>
        <taxon>Araneidae</taxon>
        <taxon>Caerostris</taxon>
    </lineage>
</organism>
<feature type="compositionally biased region" description="Polar residues" evidence="1">
    <location>
        <begin position="1"/>
        <end position="13"/>
    </location>
</feature>
<evidence type="ECO:0000313" key="2">
    <source>
        <dbReference type="EMBL" id="GIY34370.1"/>
    </source>
</evidence>
<dbReference type="EMBL" id="BPLQ01008057">
    <property type="protein sequence ID" value="GIY34370.1"/>
    <property type="molecule type" value="Genomic_DNA"/>
</dbReference>
<sequence>MKPALSVNSSAHSVDSPPFKTLNKSVKNDETDMPTGYYGFSLGNESSIQCKEIVLCFFNSPETILSYNIPHQNGGSCHGRPPTSQPSPGNQHLGTSEKRNKLDIPTSQKSKYDKFHDGREQICTHKHRCHPTPPSAVTASDDISCFVLLCTEIKIISNCGGSPHITTPLYELRKSPWTSHLVTARGVTHIYGLSRIKPAKNDHKLINALAL</sequence>
<accession>A0AAV4SPH1</accession>
<proteinExistence type="predicted"/>